<comment type="caution">
    <text evidence="2">The sequence shown here is derived from an EMBL/GenBank/DDBJ whole genome shotgun (WGS) entry which is preliminary data.</text>
</comment>
<evidence type="ECO:0000313" key="3">
    <source>
        <dbReference type="Proteomes" id="UP000730481"/>
    </source>
</evidence>
<name>A0A9P5DNU1_9HYPO</name>
<accession>A0A9P5DNU1</accession>
<dbReference type="EMBL" id="PVQB02000874">
    <property type="protein sequence ID" value="KAF4333312.1"/>
    <property type="molecule type" value="Genomic_DNA"/>
</dbReference>
<protein>
    <submittedName>
        <fullName evidence="2">Uncharacterized protein</fullName>
    </submittedName>
</protein>
<organism evidence="2 3">
    <name type="scientific">Fusarium beomiforme</name>
    <dbReference type="NCBI Taxonomy" id="44412"/>
    <lineage>
        <taxon>Eukaryota</taxon>
        <taxon>Fungi</taxon>
        <taxon>Dikarya</taxon>
        <taxon>Ascomycota</taxon>
        <taxon>Pezizomycotina</taxon>
        <taxon>Sordariomycetes</taxon>
        <taxon>Hypocreomycetidae</taxon>
        <taxon>Hypocreales</taxon>
        <taxon>Nectriaceae</taxon>
        <taxon>Fusarium</taxon>
        <taxon>Fusarium burgessii species complex</taxon>
    </lineage>
</organism>
<gene>
    <name evidence="2" type="ORF">FBEOM_12898</name>
</gene>
<sequence>MSTAALSRKRASPPSSPTASLSKKLKRTSLFPIQPVTRIISPTDITILLKQDSTELMPDLRIQVTCLKLFLLLLARMFNIAPVSQNVPAKREREPKVGYREALQALKKMDVLGIATRKLIATINDIEDITKDIDEIMSAEAPSFPTVQLRRSCQDFIVVYEERLARLDPKRGM</sequence>
<keyword evidence="3" id="KW-1185">Reference proteome</keyword>
<reference evidence="2" key="2">
    <citation type="submission" date="2020-02" db="EMBL/GenBank/DDBJ databases">
        <title>Identification and distribution of gene clusters putatively required for synthesis of sphingolipid metabolism inhibitors in phylogenetically diverse species of the filamentous fungus Fusarium.</title>
        <authorList>
            <person name="Kim H.-S."/>
            <person name="Busman M."/>
            <person name="Brown D.W."/>
            <person name="Divon H."/>
            <person name="Uhlig S."/>
            <person name="Proctor R.H."/>
        </authorList>
    </citation>
    <scope>NUCLEOTIDE SEQUENCE</scope>
    <source>
        <strain evidence="2">NRRL 25174</strain>
    </source>
</reference>
<evidence type="ECO:0000256" key="1">
    <source>
        <dbReference type="SAM" id="MobiDB-lite"/>
    </source>
</evidence>
<dbReference type="AlphaFoldDB" id="A0A9P5DNU1"/>
<feature type="region of interest" description="Disordered" evidence="1">
    <location>
        <begin position="1"/>
        <end position="21"/>
    </location>
</feature>
<proteinExistence type="predicted"/>
<reference evidence="2" key="1">
    <citation type="journal article" date="2017" name="Mycologia">
        <title>Fusarium algeriense, sp. nov., a novel toxigenic crown rot pathogen of durum wheat from Algeria is nested in the Fusarium burgessii species complex.</title>
        <authorList>
            <person name="Laraba I."/>
            <person name="Keddad A."/>
            <person name="Boureghda H."/>
            <person name="Abdallah N."/>
            <person name="Vaughan M.M."/>
            <person name="Proctor R.H."/>
            <person name="Busman M."/>
            <person name="O'Donnell K."/>
        </authorList>
    </citation>
    <scope>NUCLEOTIDE SEQUENCE</scope>
    <source>
        <strain evidence="2">NRRL 25174</strain>
    </source>
</reference>
<dbReference type="OrthoDB" id="5081562at2759"/>
<dbReference type="Proteomes" id="UP000730481">
    <property type="component" value="Unassembled WGS sequence"/>
</dbReference>
<evidence type="ECO:0000313" key="2">
    <source>
        <dbReference type="EMBL" id="KAF4333312.1"/>
    </source>
</evidence>